<evidence type="ECO:0000313" key="2">
    <source>
        <dbReference type="Proteomes" id="UP001283361"/>
    </source>
</evidence>
<dbReference type="EMBL" id="JAWDGP010001273">
    <property type="protein sequence ID" value="KAK3793197.1"/>
    <property type="molecule type" value="Genomic_DNA"/>
</dbReference>
<gene>
    <name evidence="1" type="ORF">RRG08_012873</name>
</gene>
<protein>
    <submittedName>
        <fullName evidence="1">Uncharacterized protein</fullName>
    </submittedName>
</protein>
<comment type="caution">
    <text evidence="1">The sequence shown here is derived from an EMBL/GenBank/DDBJ whole genome shotgun (WGS) entry which is preliminary data.</text>
</comment>
<dbReference type="Proteomes" id="UP001283361">
    <property type="component" value="Unassembled WGS sequence"/>
</dbReference>
<accession>A0AAE1AUT2</accession>
<organism evidence="1 2">
    <name type="scientific">Elysia crispata</name>
    <name type="common">lettuce slug</name>
    <dbReference type="NCBI Taxonomy" id="231223"/>
    <lineage>
        <taxon>Eukaryota</taxon>
        <taxon>Metazoa</taxon>
        <taxon>Spiralia</taxon>
        <taxon>Lophotrochozoa</taxon>
        <taxon>Mollusca</taxon>
        <taxon>Gastropoda</taxon>
        <taxon>Heterobranchia</taxon>
        <taxon>Euthyneura</taxon>
        <taxon>Panpulmonata</taxon>
        <taxon>Sacoglossa</taxon>
        <taxon>Placobranchoidea</taxon>
        <taxon>Plakobranchidae</taxon>
        <taxon>Elysia</taxon>
    </lineage>
</organism>
<sequence>MVRCLFSVGRLRYLPLLFFAAIVPHRLSYFVEKSVILLESEAQKTTWEVLIGAQLGGMKRIYVMSSRDFVRTILSQSSKPGGDHRDETI</sequence>
<proteinExistence type="predicted"/>
<reference evidence="1" key="1">
    <citation type="journal article" date="2023" name="G3 (Bethesda)">
        <title>A reference genome for the long-term kleptoplast-retaining sea slug Elysia crispata morphotype clarki.</title>
        <authorList>
            <person name="Eastman K.E."/>
            <person name="Pendleton A.L."/>
            <person name="Shaikh M.A."/>
            <person name="Suttiyut T."/>
            <person name="Ogas R."/>
            <person name="Tomko P."/>
            <person name="Gavelis G."/>
            <person name="Widhalm J.R."/>
            <person name="Wisecaver J.H."/>
        </authorList>
    </citation>
    <scope>NUCLEOTIDE SEQUENCE</scope>
    <source>
        <strain evidence="1">ECLA1</strain>
    </source>
</reference>
<dbReference type="AlphaFoldDB" id="A0AAE1AUT2"/>
<evidence type="ECO:0000313" key="1">
    <source>
        <dbReference type="EMBL" id="KAK3793197.1"/>
    </source>
</evidence>
<keyword evidence="2" id="KW-1185">Reference proteome</keyword>
<name>A0AAE1AUT2_9GAST</name>